<evidence type="ECO:0000256" key="7">
    <source>
        <dbReference type="ARBA" id="ARBA00023170"/>
    </source>
</evidence>
<comment type="caution">
    <text evidence="12">The sequence shown here is derived from an EMBL/GenBank/DDBJ whole genome shotgun (WGS) entry which is preliminary data.</text>
</comment>
<keyword evidence="6 10" id="KW-0472">Membrane</keyword>
<dbReference type="SUPFAM" id="SSF81321">
    <property type="entry name" value="Family A G protein-coupled receptor-like"/>
    <property type="match status" value="1"/>
</dbReference>
<comment type="similarity">
    <text evidence="9">Belongs to the G-protein coupled receptor 1 family.</text>
</comment>
<feature type="domain" description="G-protein coupled receptors family 1 profile" evidence="11">
    <location>
        <begin position="1"/>
        <end position="242"/>
    </location>
</feature>
<feature type="transmembrane region" description="Helical" evidence="10">
    <location>
        <begin position="79"/>
        <end position="100"/>
    </location>
</feature>
<keyword evidence="5 9" id="KW-0297">G-protein coupled receptor</keyword>
<feature type="transmembrane region" description="Helical" evidence="10">
    <location>
        <begin position="191"/>
        <end position="214"/>
    </location>
</feature>
<dbReference type="GO" id="GO:0030425">
    <property type="term" value="C:dendrite"/>
    <property type="evidence" value="ECO:0007669"/>
    <property type="project" value="TreeGrafter"/>
</dbReference>
<comment type="subcellular location">
    <subcellularLocation>
        <location evidence="1">Cell membrane</location>
        <topology evidence="1">Multi-pass membrane protein</topology>
    </subcellularLocation>
</comment>
<gene>
    <name evidence="12" type="ORF">GSLYS_00007051001</name>
</gene>
<dbReference type="EMBL" id="CAXITT010000132">
    <property type="protein sequence ID" value="CAL1533033.1"/>
    <property type="molecule type" value="Genomic_DNA"/>
</dbReference>
<dbReference type="GO" id="GO:0045202">
    <property type="term" value="C:synapse"/>
    <property type="evidence" value="ECO:0007669"/>
    <property type="project" value="GOC"/>
</dbReference>
<feature type="transmembrane region" description="Helical" evidence="10">
    <location>
        <begin position="220"/>
        <end position="244"/>
    </location>
</feature>
<reference evidence="12 13" key="1">
    <citation type="submission" date="2024-04" db="EMBL/GenBank/DDBJ databases">
        <authorList>
            <consortium name="Genoscope - CEA"/>
            <person name="William W."/>
        </authorList>
    </citation>
    <scope>NUCLEOTIDE SEQUENCE [LARGE SCALE GENOMIC DNA]</scope>
</reference>
<evidence type="ECO:0000313" key="13">
    <source>
        <dbReference type="Proteomes" id="UP001497497"/>
    </source>
</evidence>
<keyword evidence="8 9" id="KW-0807">Transducer</keyword>
<dbReference type="Gene3D" id="1.20.1070.10">
    <property type="entry name" value="Rhodopsin 7-helix transmembrane proteins"/>
    <property type="match status" value="1"/>
</dbReference>
<dbReference type="GO" id="GO:0007198">
    <property type="term" value="P:adenylate cyclase-inhibiting serotonin receptor signaling pathway"/>
    <property type="evidence" value="ECO:0007669"/>
    <property type="project" value="TreeGrafter"/>
</dbReference>
<protein>
    <recommendedName>
        <fullName evidence="11">G-protein coupled receptors family 1 profile domain-containing protein</fullName>
    </recommendedName>
</protein>
<dbReference type="Proteomes" id="UP001497497">
    <property type="component" value="Unassembled WGS sequence"/>
</dbReference>
<dbReference type="PROSITE" id="PS50262">
    <property type="entry name" value="G_PROTEIN_RECEP_F1_2"/>
    <property type="match status" value="1"/>
</dbReference>
<evidence type="ECO:0000256" key="8">
    <source>
        <dbReference type="ARBA" id="ARBA00023224"/>
    </source>
</evidence>
<keyword evidence="13" id="KW-1185">Reference proteome</keyword>
<evidence type="ECO:0000256" key="5">
    <source>
        <dbReference type="ARBA" id="ARBA00023040"/>
    </source>
</evidence>
<evidence type="ECO:0000256" key="1">
    <source>
        <dbReference type="ARBA" id="ARBA00004651"/>
    </source>
</evidence>
<dbReference type="AlphaFoldDB" id="A0AAV2HLR2"/>
<dbReference type="PRINTS" id="PR00237">
    <property type="entry name" value="GPCRRHODOPSN"/>
</dbReference>
<dbReference type="InterPro" id="IPR000276">
    <property type="entry name" value="GPCR_Rhodpsn"/>
</dbReference>
<evidence type="ECO:0000259" key="11">
    <source>
        <dbReference type="PROSITE" id="PS50262"/>
    </source>
</evidence>
<feature type="transmembrane region" description="Helical" evidence="10">
    <location>
        <begin position="124"/>
        <end position="146"/>
    </location>
</feature>
<organism evidence="12 13">
    <name type="scientific">Lymnaea stagnalis</name>
    <name type="common">Great pond snail</name>
    <name type="synonym">Helix stagnalis</name>
    <dbReference type="NCBI Taxonomy" id="6523"/>
    <lineage>
        <taxon>Eukaryota</taxon>
        <taxon>Metazoa</taxon>
        <taxon>Spiralia</taxon>
        <taxon>Lophotrochozoa</taxon>
        <taxon>Mollusca</taxon>
        <taxon>Gastropoda</taxon>
        <taxon>Heterobranchia</taxon>
        <taxon>Euthyneura</taxon>
        <taxon>Panpulmonata</taxon>
        <taxon>Hygrophila</taxon>
        <taxon>Lymnaeoidea</taxon>
        <taxon>Lymnaeidae</taxon>
        <taxon>Lymnaea</taxon>
    </lineage>
</organism>
<dbReference type="GO" id="GO:0030594">
    <property type="term" value="F:neurotransmitter receptor activity"/>
    <property type="evidence" value="ECO:0007669"/>
    <property type="project" value="TreeGrafter"/>
</dbReference>
<evidence type="ECO:0000256" key="2">
    <source>
        <dbReference type="ARBA" id="ARBA00022475"/>
    </source>
</evidence>
<dbReference type="Pfam" id="PF00001">
    <property type="entry name" value="7tm_1"/>
    <property type="match status" value="1"/>
</dbReference>
<evidence type="ECO:0000256" key="3">
    <source>
        <dbReference type="ARBA" id="ARBA00022692"/>
    </source>
</evidence>
<sequence length="263" mass="30436">MSSMAISDALLAVLVMPLGITEVINNGKWVLGFRTCIVKYCLDYLLSGVPCFHVFCMALDRYIAVCHPLRYRLLSHKHAYVMICLSWMIPCLFLMSWIVIGVHEFDDCMKLTNACSLFNFKTEFIIAFVFTYVVPFFVMYFLYLLIIRKLGKIKKPLGLRMKCRISKQADTQLCFESVVAINRNTKAFRTIGLVMICFTICWLPSWIWLFVFLVRRSPTPSWFTVCVSWFAYLNSTLNPVLYCCNRSVRMAVRSVMCPSSVTK</sequence>
<dbReference type="GO" id="GO:0007187">
    <property type="term" value="P:G protein-coupled receptor signaling pathway, coupled to cyclic nucleotide second messenger"/>
    <property type="evidence" value="ECO:0007669"/>
    <property type="project" value="TreeGrafter"/>
</dbReference>
<evidence type="ECO:0000256" key="4">
    <source>
        <dbReference type="ARBA" id="ARBA00022989"/>
    </source>
</evidence>
<dbReference type="GO" id="GO:0004993">
    <property type="term" value="F:G protein-coupled serotonin receptor activity"/>
    <property type="evidence" value="ECO:0007669"/>
    <property type="project" value="TreeGrafter"/>
</dbReference>
<evidence type="ECO:0000256" key="6">
    <source>
        <dbReference type="ARBA" id="ARBA00023136"/>
    </source>
</evidence>
<evidence type="ECO:0000256" key="10">
    <source>
        <dbReference type="SAM" id="Phobius"/>
    </source>
</evidence>
<keyword evidence="3 9" id="KW-0812">Transmembrane</keyword>
<dbReference type="PROSITE" id="PS00237">
    <property type="entry name" value="G_PROTEIN_RECEP_F1_1"/>
    <property type="match status" value="1"/>
</dbReference>
<dbReference type="GO" id="GO:0005886">
    <property type="term" value="C:plasma membrane"/>
    <property type="evidence" value="ECO:0007669"/>
    <property type="project" value="UniProtKB-SubCell"/>
</dbReference>
<dbReference type="InterPro" id="IPR017452">
    <property type="entry name" value="GPCR_Rhodpsn_7TM"/>
</dbReference>
<dbReference type="GO" id="GO:0007268">
    <property type="term" value="P:chemical synaptic transmission"/>
    <property type="evidence" value="ECO:0007669"/>
    <property type="project" value="TreeGrafter"/>
</dbReference>
<proteinExistence type="inferred from homology"/>
<accession>A0AAV2HLR2</accession>
<keyword evidence="2" id="KW-1003">Cell membrane</keyword>
<keyword evidence="7 9" id="KW-0675">Receptor</keyword>
<keyword evidence="4 10" id="KW-1133">Transmembrane helix</keyword>
<dbReference type="GO" id="GO:0051378">
    <property type="term" value="F:serotonin binding"/>
    <property type="evidence" value="ECO:0007669"/>
    <property type="project" value="TreeGrafter"/>
</dbReference>
<dbReference type="PANTHER" id="PTHR24247:SF193">
    <property type="entry name" value="BETA-2 ADRENERGIC RECEPTOR-LIKE"/>
    <property type="match status" value="1"/>
</dbReference>
<evidence type="ECO:0000313" key="12">
    <source>
        <dbReference type="EMBL" id="CAL1533033.1"/>
    </source>
</evidence>
<name>A0AAV2HLR2_LYMST</name>
<dbReference type="PANTHER" id="PTHR24247">
    <property type="entry name" value="5-HYDROXYTRYPTAMINE RECEPTOR"/>
    <property type="match status" value="1"/>
</dbReference>
<evidence type="ECO:0000256" key="9">
    <source>
        <dbReference type="RuleBase" id="RU000688"/>
    </source>
</evidence>